<name>A0ABD5S570_9EURY</name>
<dbReference type="AlphaFoldDB" id="A0ABD5S570"/>
<dbReference type="Gene3D" id="3.40.630.10">
    <property type="entry name" value="Zn peptidases"/>
    <property type="match status" value="1"/>
</dbReference>
<gene>
    <name evidence="1" type="ORF">ACFQE1_20575</name>
</gene>
<accession>A0ABD5S570</accession>
<reference evidence="1 2" key="1">
    <citation type="journal article" date="2019" name="Int. J. Syst. Evol. Microbiol.">
        <title>The Global Catalogue of Microorganisms (GCM) 10K type strain sequencing project: providing services to taxonomists for standard genome sequencing and annotation.</title>
        <authorList>
            <consortium name="The Broad Institute Genomics Platform"/>
            <consortium name="The Broad Institute Genome Sequencing Center for Infectious Disease"/>
            <person name="Wu L."/>
            <person name="Ma J."/>
        </authorList>
    </citation>
    <scope>NUCLEOTIDE SEQUENCE [LARGE SCALE GENOMIC DNA]</scope>
    <source>
        <strain evidence="1 2">NBRC 111368</strain>
    </source>
</reference>
<dbReference type="PANTHER" id="PTHR37326:SF1">
    <property type="entry name" value="BLL3975 PROTEIN"/>
    <property type="match status" value="1"/>
</dbReference>
<protein>
    <submittedName>
        <fullName evidence="1">Succinylglutamate desuccinylase/aspartoacylase family protein</fullName>
    </submittedName>
</protein>
<keyword evidence="2" id="KW-1185">Reference proteome</keyword>
<proteinExistence type="predicted"/>
<dbReference type="InterPro" id="IPR053138">
    <property type="entry name" value="N-alpha-Ac-DABA_deacetylase"/>
</dbReference>
<evidence type="ECO:0000313" key="1">
    <source>
        <dbReference type="EMBL" id="MFC6726720.1"/>
    </source>
</evidence>
<comment type="caution">
    <text evidence="1">The sequence shown here is derived from an EMBL/GenBank/DDBJ whole genome shotgun (WGS) entry which is preliminary data.</text>
</comment>
<evidence type="ECO:0000313" key="2">
    <source>
        <dbReference type="Proteomes" id="UP001596328"/>
    </source>
</evidence>
<feature type="non-terminal residue" evidence="1">
    <location>
        <position position="1"/>
    </location>
</feature>
<sequence length="120" mass="13194">PELGGAVGWDRESVRKGVEGVFNVLRGYGFLDEDVDPEPQTRATGFDQYGAPNGGLVRFERELGDEVRAGDTLYRITDVFGATKSRVTADNDGLFWRQRRLPQVATGEYVCSVGTGIDSY</sequence>
<dbReference type="Proteomes" id="UP001596328">
    <property type="component" value="Unassembled WGS sequence"/>
</dbReference>
<dbReference type="EMBL" id="JBHSWU010001338">
    <property type="protein sequence ID" value="MFC6726720.1"/>
    <property type="molecule type" value="Genomic_DNA"/>
</dbReference>
<dbReference type="PANTHER" id="PTHR37326">
    <property type="entry name" value="BLL3975 PROTEIN"/>
    <property type="match status" value="1"/>
</dbReference>
<organism evidence="1 2">
    <name type="scientific">Halobium palmae</name>
    <dbReference type="NCBI Taxonomy" id="1776492"/>
    <lineage>
        <taxon>Archaea</taxon>
        <taxon>Methanobacteriati</taxon>
        <taxon>Methanobacteriota</taxon>
        <taxon>Stenosarchaea group</taxon>
        <taxon>Halobacteria</taxon>
        <taxon>Halobacteriales</taxon>
        <taxon>Haloferacaceae</taxon>
        <taxon>Halobium</taxon>
    </lineage>
</organism>
<dbReference type="SUPFAM" id="SSF53187">
    <property type="entry name" value="Zn-dependent exopeptidases"/>
    <property type="match status" value="1"/>
</dbReference>